<protein>
    <submittedName>
        <fullName evidence="2">Uncharacterized protein</fullName>
    </submittedName>
</protein>
<comment type="caution">
    <text evidence="2">The sequence shown here is derived from an EMBL/GenBank/DDBJ whole genome shotgun (WGS) entry which is preliminary data.</text>
</comment>
<name>A0ABQ9ZSN9_9CRUS</name>
<organism evidence="2 3">
    <name type="scientific">Daphnia magna</name>
    <dbReference type="NCBI Taxonomy" id="35525"/>
    <lineage>
        <taxon>Eukaryota</taxon>
        <taxon>Metazoa</taxon>
        <taxon>Ecdysozoa</taxon>
        <taxon>Arthropoda</taxon>
        <taxon>Crustacea</taxon>
        <taxon>Branchiopoda</taxon>
        <taxon>Diplostraca</taxon>
        <taxon>Cladocera</taxon>
        <taxon>Anomopoda</taxon>
        <taxon>Daphniidae</taxon>
        <taxon>Daphnia</taxon>
    </lineage>
</organism>
<evidence type="ECO:0000313" key="2">
    <source>
        <dbReference type="EMBL" id="KAK4015948.1"/>
    </source>
</evidence>
<dbReference type="EMBL" id="JAOYFB010000005">
    <property type="protein sequence ID" value="KAK4015948.1"/>
    <property type="molecule type" value="Genomic_DNA"/>
</dbReference>
<evidence type="ECO:0000256" key="1">
    <source>
        <dbReference type="SAM" id="MobiDB-lite"/>
    </source>
</evidence>
<keyword evidence="3" id="KW-1185">Reference proteome</keyword>
<gene>
    <name evidence="2" type="ORF">OUZ56_030913</name>
</gene>
<feature type="compositionally biased region" description="Basic residues" evidence="1">
    <location>
        <begin position="1"/>
        <end position="11"/>
    </location>
</feature>
<evidence type="ECO:0000313" key="3">
    <source>
        <dbReference type="Proteomes" id="UP001234178"/>
    </source>
</evidence>
<reference evidence="2 3" key="1">
    <citation type="journal article" date="2023" name="Nucleic Acids Res.">
        <title>The hologenome of Daphnia magna reveals possible DNA methylation and microbiome-mediated evolution of the host genome.</title>
        <authorList>
            <person name="Chaturvedi A."/>
            <person name="Li X."/>
            <person name="Dhandapani V."/>
            <person name="Marshall H."/>
            <person name="Kissane S."/>
            <person name="Cuenca-Cambronero M."/>
            <person name="Asole G."/>
            <person name="Calvet F."/>
            <person name="Ruiz-Romero M."/>
            <person name="Marangio P."/>
            <person name="Guigo R."/>
            <person name="Rago D."/>
            <person name="Mirbahai L."/>
            <person name="Eastwood N."/>
            <person name="Colbourne J.K."/>
            <person name="Zhou J."/>
            <person name="Mallon E."/>
            <person name="Orsini L."/>
        </authorList>
    </citation>
    <scope>NUCLEOTIDE SEQUENCE [LARGE SCALE GENOMIC DNA]</scope>
    <source>
        <strain evidence="2">LRV0_1</strain>
    </source>
</reference>
<feature type="region of interest" description="Disordered" evidence="1">
    <location>
        <begin position="1"/>
        <end position="27"/>
    </location>
</feature>
<sequence length="179" mass="20987">MVSTGTRRRINHVTAVSPGTNQRDKDEKEVRRKGRHYFFDNFFPHWIYRRVIAGAARTSTLYLPFFLFGFRLDWTTKTKLDKRFLLKSSVTSNHLYAIRRDSPNKNKLLELRDYIVAKSFLHLSHPPWDTRNDNENQLQKNAGTCGISIEYFVSYGARVQQTSLIFVKIHRPGICIAEH</sequence>
<proteinExistence type="predicted"/>
<dbReference type="Proteomes" id="UP001234178">
    <property type="component" value="Unassembled WGS sequence"/>
</dbReference>
<accession>A0ABQ9ZSN9</accession>